<feature type="transmembrane region" description="Helical" evidence="6">
    <location>
        <begin position="7"/>
        <end position="31"/>
    </location>
</feature>
<keyword evidence="3 6" id="KW-0812">Transmembrane</keyword>
<reference evidence="8" key="1">
    <citation type="journal article" date="2021" name="PeerJ">
        <title>Extensive microbial diversity within the chicken gut microbiome revealed by metagenomics and culture.</title>
        <authorList>
            <person name="Gilroy R."/>
            <person name="Ravi A."/>
            <person name="Getino M."/>
            <person name="Pursley I."/>
            <person name="Horton D.L."/>
            <person name="Alikhan N.F."/>
            <person name="Baker D."/>
            <person name="Gharbi K."/>
            <person name="Hall N."/>
            <person name="Watson M."/>
            <person name="Adriaenssens E.M."/>
            <person name="Foster-Nyarko E."/>
            <person name="Jarju S."/>
            <person name="Secka A."/>
            <person name="Antonio M."/>
            <person name="Oren A."/>
            <person name="Chaudhuri R.R."/>
            <person name="La Ragione R."/>
            <person name="Hildebrand F."/>
            <person name="Pallen M.J."/>
        </authorList>
    </citation>
    <scope>NUCLEOTIDE SEQUENCE</scope>
    <source>
        <strain evidence="8">CHK165-2605</strain>
    </source>
</reference>
<evidence type="ECO:0000259" key="7">
    <source>
        <dbReference type="Pfam" id="PF01895"/>
    </source>
</evidence>
<comment type="subcellular location">
    <subcellularLocation>
        <location evidence="1">Cell membrane</location>
        <topology evidence="1">Multi-pass membrane protein</topology>
    </subcellularLocation>
</comment>
<proteinExistence type="predicted"/>
<feature type="transmembrane region" description="Helical" evidence="6">
    <location>
        <begin position="187"/>
        <end position="210"/>
    </location>
</feature>
<keyword evidence="2" id="KW-1003">Cell membrane</keyword>
<name>A0A9D2P4D2_9FIRM</name>
<dbReference type="GO" id="GO:0044341">
    <property type="term" value="P:sodium-dependent phosphate transport"/>
    <property type="evidence" value="ECO:0007669"/>
    <property type="project" value="InterPro"/>
</dbReference>
<dbReference type="PANTHER" id="PTHR10010:SF46">
    <property type="entry name" value="SODIUM-DEPENDENT PHOSPHATE TRANSPORT PROTEIN 2B"/>
    <property type="match status" value="1"/>
</dbReference>
<dbReference type="SUPFAM" id="SSF109755">
    <property type="entry name" value="PhoU-like"/>
    <property type="match status" value="1"/>
</dbReference>
<feature type="transmembrane region" description="Helical" evidence="6">
    <location>
        <begin position="51"/>
        <end position="75"/>
    </location>
</feature>
<evidence type="ECO:0000256" key="1">
    <source>
        <dbReference type="ARBA" id="ARBA00004651"/>
    </source>
</evidence>
<feature type="transmembrane region" description="Helical" evidence="6">
    <location>
        <begin position="262"/>
        <end position="281"/>
    </location>
</feature>
<accession>A0A9D2P4D2</accession>
<evidence type="ECO:0000256" key="5">
    <source>
        <dbReference type="ARBA" id="ARBA00023136"/>
    </source>
</evidence>
<dbReference type="NCBIfam" id="NF037997">
    <property type="entry name" value="Na_Pi_symport"/>
    <property type="match status" value="1"/>
</dbReference>
<dbReference type="Pfam" id="PF02690">
    <property type="entry name" value="Na_Pi_cotrans"/>
    <property type="match status" value="1"/>
</dbReference>
<dbReference type="EMBL" id="DWWI01000198">
    <property type="protein sequence ID" value="HJC43892.1"/>
    <property type="molecule type" value="Genomic_DNA"/>
</dbReference>
<dbReference type="GO" id="GO:0005886">
    <property type="term" value="C:plasma membrane"/>
    <property type="evidence" value="ECO:0007669"/>
    <property type="project" value="UniProtKB-SubCell"/>
</dbReference>
<feature type="domain" description="PhoU" evidence="7">
    <location>
        <begin position="360"/>
        <end position="442"/>
    </location>
</feature>
<evidence type="ECO:0000256" key="3">
    <source>
        <dbReference type="ARBA" id="ARBA00022692"/>
    </source>
</evidence>
<organism evidence="8 9">
    <name type="scientific">Candidatus Mediterraneibacter gallistercoris</name>
    <dbReference type="NCBI Taxonomy" id="2838671"/>
    <lineage>
        <taxon>Bacteria</taxon>
        <taxon>Bacillati</taxon>
        <taxon>Bacillota</taxon>
        <taxon>Clostridia</taxon>
        <taxon>Lachnospirales</taxon>
        <taxon>Lachnospiraceae</taxon>
        <taxon>Mediterraneibacter</taxon>
    </lineage>
</organism>
<evidence type="ECO:0000256" key="4">
    <source>
        <dbReference type="ARBA" id="ARBA00022989"/>
    </source>
</evidence>
<feature type="transmembrane region" description="Helical" evidence="6">
    <location>
        <begin position="146"/>
        <end position="167"/>
    </location>
</feature>
<dbReference type="PANTHER" id="PTHR10010">
    <property type="entry name" value="SOLUTE CARRIER FAMILY 34 SODIUM PHOSPHATE , MEMBER 2-RELATED"/>
    <property type="match status" value="1"/>
</dbReference>
<dbReference type="Pfam" id="PF01895">
    <property type="entry name" value="PhoU"/>
    <property type="match status" value="1"/>
</dbReference>
<dbReference type="InterPro" id="IPR038078">
    <property type="entry name" value="PhoU-like_sf"/>
</dbReference>
<sequence>MEILSMILSLLTGVAMFLYGMLLMGDGLKMVAGDKLEAFLYKMTNTPIKGVALGTGVTCVIQSSSATTVMVIGFVNSMMMTLRQAISIIMGANIGTSITGWILCLSYIEGTGGVATILSTSTISAVVAVIGIVFRMFSKRSVYKNIGNIMLGFAILMVGMQTMSGAVEPLRENEIFVSMLTMFSNPLMGILVGIVFTAILQSASAAVGVLQALSVTGILTFASAFPIVLGIGVGAACPVLISSIGANKNGKRTALIYLLNDLFGLVFWGSVFYIINAVVHFTFMDMIMTPVRVALLNTVFRVATVCVLFPFIPKLEKLVCSLVKDSKEELEDEADFGLLDERLVTYPALAIGQCHRVMSGMAKKVRKNVNRAMNLLNEYQQDKFEKVQRKENLIDKYETRLGTYLMKLTKVGLTTAQSRQVSLYLSTISDFERIGDHAAFIAYTSSEMNEKHTRFSEEARNELNVVMEAVREIINITCRVFMNDDKEEAKRVAPLGVVITTLCDELKHNHVRRLSSGACGLEEGTVFTDILNSFTRIASHCASAMTALTKAGEDDADIHIHNSRVYAGDGMEYYSYFTEYSEKYDIRKNDGHVRSMEPEEVE</sequence>
<dbReference type="AlphaFoldDB" id="A0A9D2P4D2"/>
<dbReference type="Gene3D" id="1.20.58.220">
    <property type="entry name" value="Phosphate transport system protein phou homolog 2, domain 2"/>
    <property type="match status" value="1"/>
</dbReference>
<feature type="transmembrane region" description="Helical" evidence="6">
    <location>
        <begin position="217"/>
        <end position="242"/>
    </location>
</feature>
<gene>
    <name evidence="8" type="ORF">H9756_09495</name>
</gene>
<evidence type="ECO:0000256" key="2">
    <source>
        <dbReference type="ARBA" id="ARBA00022475"/>
    </source>
</evidence>
<feature type="transmembrane region" description="Helical" evidence="6">
    <location>
        <begin position="293"/>
        <end position="312"/>
    </location>
</feature>
<dbReference type="Proteomes" id="UP000823895">
    <property type="component" value="Unassembled WGS sequence"/>
</dbReference>
<dbReference type="GO" id="GO:0005436">
    <property type="term" value="F:sodium:phosphate symporter activity"/>
    <property type="evidence" value="ECO:0007669"/>
    <property type="project" value="InterPro"/>
</dbReference>
<feature type="transmembrane region" description="Helical" evidence="6">
    <location>
        <begin position="87"/>
        <end position="108"/>
    </location>
</feature>
<reference evidence="8" key="2">
    <citation type="submission" date="2021-04" db="EMBL/GenBank/DDBJ databases">
        <authorList>
            <person name="Gilroy R."/>
        </authorList>
    </citation>
    <scope>NUCLEOTIDE SEQUENCE</scope>
    <source>
        <strain evidence="8">CHK165-2605</strain>
    </source>
</reference>
<protein>
    <submittedName>
        <fullName evidence="8">Na/Pi cotransporter family protein</fullName>
    </submittedName>
</protein>
<dbReference type="InterPro" id="IPR003841">
    <property type="entry name" value="Na/Pi_transpt"/>
</dbReference>
<evidence type="ECO:0000313" key="8">
    <source>
        <dbReference type="EMBL" id="HJC43892.1"/>
    </source>
</evidence>
<comment type="caution">
    <text evidence="8">The sequence shown here is derived from an EMBL/GenBank/DDBJ whole genome shotgun (WGS) entry which is preliminary data.</text>
</comment>
<keyword evidence="4 6" id="KW-1133">Transmembrane helix</keyword>
<dbReference type="InterPro" id="IPR026022">
    <property type="entry name" value="PhoU_dom"/>
</dbReference>
<keyword evidence="5 6" id="KW-0472">Membrane</keyword>
<feature type="transmembrane region" description="Helical" evidence="6">
    <location>
        <begin position="114"/>
        <end position="134"/>
    </location>
</feature>
<evidence type="ECO:0000256" key="6">
    <source>
        <dbReference type="SAM" id="Phobius"/>
    </source>
</evidence>
<evidence type="ECO:0000313" key="9">
    <source>
        <dbReference type="Proteomes" id="UP000823895"/>
    </source>
</evidence>